<dbReference type="AlphaFoldDB" id="A0A132ALT3"/>
<evidence type="ECO:0000313" key="1">
    <source>
        <dbReference type="EMBL" id="KPM11921.1"/>
    </source>
</evidence>
<reference evidence="1 2" key="1">
    <citation type="journal article" date="2015" name="Parasit. Vectors">
        <title>Draft genome of the scabies mite.</title>
        <authorList>
            <person name="Rider S.D.Jr."/>
            <person name="Morgan M.S."/>
            <person name="Arlian L.G."/>
        </authorList>
    </citation>
    <scope>NUCLEOTIDE SEQUENCE [LARGE SCALE GENOMIC DNA]</scope>
    <source>
        <strain evidence="1">Arlian Lab</strain>
    </source>
</reference>
<gene>
    <name evidence="1" type="ORF">QR98_0105000</name>
</gene>
<dbReference type="Proteomes" id="UP000616769">
    <property type="component" value="Unassembled WGS sequence"/>
</dbReference>
<accession>A0A132ALT3</accession>
<dbReference type="OrthoDB" id="6490518at2759"/>
<evidence type="ECO:0000313" key="2">
    <source>
        <dbReference type="Proteomes" id="UP000616769"/>
    </source>
</evidence>
<dbReference type="EMBL" id="JXLN01018310">
    <property type="protein sequence ID" value="KPM11921.1"/>
    <property type="molecule type" value="Genomic_DNA"/>
</dbReference>
<sequence>MISFDNIPFKSFEILLHLSGSISDDESGDDGSSESLRIDFGPLPIDEDIINVIVSYRKLKRLLSNYSIVPDEFLYTVYKKLDNVLNQTYRIDLANLEHSLETQGFCNFNVLNKYSVLFADLLQILQQNNEV</sequence>
<comment type="caution">
    <text evidence="1">The sequence shown here is derived from an EMBL/GenBank/DDBJ whole genome shotgun (WGS) entry which is preliminary data.</text>
</comment>
<proteinExistence type="predicted"/>
<protein>
    <submittedName>
        <fullName evidence="1">Uncharacterized protein</fullName>
    </submittedName>
</protein>
<organism evidence="1 2">
    <name type="scientific">Sarcoptes scabiei</name>
    <name type="common">Itch mite</name>
    <name type="synonym">Acarus scabiei</name>
    <dbReference type="NCBI Taxonomy" id="52283"/>
    <lineage>
        <taxon>Eukaryota</taxon>
        <taxon>Metazoa</taxon>
        <taxon>Ecdysozoa</taxon>
        <taxon>Arthropoda</taxon>
        <taxon>Chelicerata</taxon>
        <taxon>Arachnida</taxon>
        <taxon>Acari</taxon>
        <taxon>Acariformes</taxon>
        <taxon>Sarcoptiformes</taxon>
        <taxon>Astigmata</taxon>
        <taxon>Psoroptidia</taxon>
        <taxon>Sarcoptoidea</taxon>
        <taxon>Sarcoptidae</taxon>
        <taxon>Sarcoptinae</taxon>
        <taxon>Sarcoptes</taxon>
    </lineage>
</organism>
<dbReference type="VEuPathDB" id="VectorBase:SSCA002190"/>
<name>A0A132ALT3_SARSC</name>